<evidence type="ECO:0000313" key="2">
    <source>
        <dbReference type="Proteomes" id="UP000236316"/>
    </source>
</evidence>
<proteinExistence type="predicted"/>
<gene>
    <name evidence="1" type="ORF">ORPV_491</name>
</gene>
<reference evidence="1" key="1">
    <citation type="submission" date="2017-08" db="EMBL/GenBank/DDBJ databases">
        <authorList>
            <consortium name="Urmite Genomes"/>
        </authorList>
    </citation>
    <scope>NUCLEOTIDE SEQUENCE [LARGE SCALE GENOMIC DNA]</scope>
    <source>
        <strain evidence="1">IHUMI-LCC2</strain>
    </source>
</reference>
<dbReference type="EMBL" id="LT906555">
    <property type="protein sequence ID" value="SNW62395.1"/>
    <property type="molecule type" value="Genomic_DNA"/>
</dbReference>
<sequence length="100" mass="12343">MNDLRQYFMRIGLNDVFPQVVEYIRYNQTNILTKDLNISTLWNIVLQYYDMMEYTTHYIFLNTNFNNVIMINNEINKYYIINNDDKEDINKYKELKYSKI</sequence>
<dbReference type="Proteomes" id="UP000236316">
    <property type="component" value="Segment"/>
</dbReference>
<dbReference type="KEGG" id="vg:35382285"/>
<dbReference type="GeneID" id="35382285"/>
<organism evidence="1">
    <name type="scientific">Orpheovirus IHUMI-LCC2</name>
    <dbReference type="NCBI Taxonomy" id="2023057"/>
    <lineage>
        <taxon>Viruses</taxon>
        <taxon>Varidnaviria</taxon>
        <taxon>Bamfordvirae</taxon>
        <taxon>Nucleocytoviricota</taxon>
        <taxon>Megaviricetes</taxon>
        <taxon>Pimascovirales</taxon>
        <taxon>Ocovirineae</taxon>
        <taxon>Orpheoviridae</taxon>
        <taxon>Alphaorpheovirus</taxon>
        <taxon>Alphaorpheovirus massiliense</taxon>
    </lineage>
</organism>
<name>A0A2I2L4B7_9VIRU</name>
<protein>
    <submittedName>
        <fullName evidence="1">Uncharacterized protein</fullName>
    </submittedName>
</protein>
<evidence type="ECO:0000313" key="1">
    <source>
        <dbReference type="EMBL" id="SNW62395.1"/>
    </source>
</evidence>
<dbReference type="RefSeq" id="YP_009448697.1">
    <property type="nucleotide sequence ID" value="NC_036594.1"/>
</dbReference>
<accession>A0A2I2L4B7</accession>
<keyword evidence="2" id="KW-1185">Reference proteome</keyword>